<dbReference type="GO" id="GO:0043743">
    <property type="term" value="F:LPPG:FO 2-phospho-L-lactate transferase activity"/>
    <property type="evidence" value="ECO:0007669"/>
    <property type="project" value="InterPro"/>
</dbReference>
<sequence>MKQYPKVVVIGGGTGTYAVLSGLKKYPVHLSAIVTMMDSGGSTGRLRDQLGVLPPGDLRQSLVALSESTEIWRNLFAYRFDNGDLEGHNFGNIFLSSLEMITGSNERAIHYAARLLKTKGKVIPVTLTKSTLCAKYSDGTILEGEKLIDYAPAPRARINYVYLSPRAVINPNARKAIETADFLIFGPGDLYTSIIPNLIVDDMDDAIRKSKANKIFCINLMTKLGQTDGFKASDFVTELYKYLGGAMVDSLVVNNKEPDKEVVDWYARSGDAFLVEDDLDSIGGDIEVFRGDLLSDTRYEQSLSDRIQRSLIRHDPDKLAKVLSEVIQKILG</sequence>
<keyword evidence="1 2" id="KW-0963">Cytoplasm</keyword>
<dbReference type="PANTHER" id="PTHR30135">
    <property type="entry name" value="UNCHARACTERIZED PROTEIN YVCK-RELATED"/>
    <property type="match status" value="1"/>
</dbReference>
<dbReference type="EMBL" id="QZJF01000016">
    <property type="protein sequence ID" value="RJR27149.1"/>
    <property type="molecule type" value="Genomic_DNA"/>
</dbReference>
<dbReference type="CDD" id="cd07187">
    <property type="entry name" value="YvcK_like"/>
    <property type="match status" value="1"/>
</dbReference>
<comment type="similarity">
    <text evidence="2">Belongs to the gluconeogenesis factor family.</text>
</comment>
<dbReference type="Gene3D" id="3.40.50.10680">
    <property type="entry name" value="CofD-like domains"/>
    <property type="match status" value="1"/>
</dbReference>
<proteinExistence type="inferred from homology"/>
<reference evidence="3 4" key="1">
    <citation type="journal article" date="2017" name="ISME J.">
        <title>Energy and carbon metabolisms in a deep terrestrial subsurface fluid microbial community.</title>
        <authorList>
            <person name="Momper L."/>
            <person name="Jungbluth S.P."/>
            <person name="Lee M.D."/>
            <person name="Amend J.P."/>
        </authorList>
    </citation>
    <scope>NUCLEOTIDE SEQUENCE [LARGE SCALE GENOMIC DNA]</scope>
    <source>
        <strain evidence="3">SURF_46</strain>
    </source>
</reference>
<dbReference type="Proteomes" id="UP000265540">
    <property type="component" value="Unassembled WGS sequence"/>
</dbReference>
<name>A0A3A4ZD40_UNCKA</name>
<organism evidence="3 4">
    <name type="scientific">candidate division WWE3 bacterium</name>
    <dbReference type="NCBI Taxonomy" id="2053526"/>
    <lineage>
        <taxon>Bacteria</taxon>
        <taxon>Katanobacteria</taxon>
    </lineage>
</organism>
<dbReference type="GO" id="GO:0005737">
    <property type="term" value="C:cytoplasm"/>
    <property type="evidence" value="ECO:0007669"/>
    <property type="project" value="UniProtKB-SubCell"/>
</dbReference>
<evidence type="ECO:0000313" key="3">
    <source>
        <dbReference type="EMBL" id="RJR27149.1"/>
    </source>
</evidence>
<dbReference type="AlphaFoldDB" id="A0A3A4ZD40"/>
<dbReference type="SUPFAM" id="SSF142338">
    <property type="entry name" value="CofD-like"/>
    <property type="match status" value="1"/>
</dbReference>
<evidence type="ECO:0000313" key="4">
    <source>
        <dbReference type="Proteomes" id="UP000265540"/>
    </source>
</evidence>
<dbReference type="Pfam" id="PF01933">
    <property type="entry name" value="CofD"/>
    <property type="match status" value="1"/>
</dbReference>
<comment type="caution">
    <text evidence="3">The sequence shown here is derived from an EMBL/GenBank/DDBJ whole genome shotgun (WGS) entry which is preliminary data.</text>
</comment>
<evidence type="ECO:0000256" key="2">
    <source>
        <dbReference type="HAMAP-Rule" id="MF_00973"/>
    </source>
</evidence>
<comment type="function">
    <text evidence="2">Required for morphogenesis under gluconeogenic growth conditions.</text>
</comment>
<dbReference type="InterPro" id="IPR002882">
    <property type="entry name" value="CofD"/>
</dbReference>
<evidence type="ECO:0000256" key="1">
    <source>
        <dbReference type="ARBA" id="ARBA00022490"/>
    </source>
</evidence>
<gene>
    <name evidence="3" type="ORF">C4561_03230</name>
</gene>
<dbReference type="GO" id="GO:0008360">
    <property type="term" value="P:regulation of cell shape"/>
    <property type="evidence" value="ECO:0007669"/>
    <property type="project" value="UniProtKB-UniRule"/>
</dbReference>
<accession>A0A3A4ZD40</accession>
<dbReference type="NCBIfam" id="TIGR01826">
    <property type="entry name" value="CofD_related"/>
    <property type="match status" value="1"/>
</dbReference>
<dbReference type="InterPro" id="IPR010119">
    <property type="entry name" value="Gluconeogen_factor"/>
</dbReference>
<dbReference type="InterPro" id="IPR038136">
    <property type="entry name" value="CofD-like_dom_sf"/>
</dbReference>
<dbReference type="HAMAP" id="MF_00973">
    <property type="entry name" value="Gluconeogen_factor"/>
    <property type="match status" value="1"/>
</dbReference>
<protein>
    <recommendedName>
        <fullName evidence="2">Putative gluconeogenesis factor</fullName>
    </recommendedName>
</protein>
<comment type="subcellular location">
    <subcellularLocation>
        <location evidence="2">Cytoplasm</location>
    </subcellularLocation>
</comment>
<dbReference type="PANTHER" id="PTHR30135:SF3">
    <property type="entry name" value="GLUCONEOGENESIS FACTOR-RELATED"/>
    <property type="match status" value="1"/>
</dbReference>